<evidence type="ECO:0000313" key="1">
    <source>
        <dbReference type="EMBL" id="ATQ73739.1"/>
    </source>
</evidence>
<dbReference type="AlphaFoldDB" id="A0A2D2DFM5"/>
<keyword evidence="2" id="KW-1185">Reference proteome</keyword>
<evidence type="ECO:0008006" key="3">
    <source>
        <dbReference type="Google" id="ProtNLM"/>
    </source>
</evidence>
<accession>A0A2D2DFM5</accession>
<proteinExistence type="predicted"/>
<reference evidence="1" key="1">
    <citation type="submission" date="2017-10" db="EMBL/GenBank/DDBJ databases">
        <title>Massilia psychrophilum sp. nov., a novel purple-pigmented bacterium isolated from Tianshan glacier, Xinjiang Municipality, China.</title>
        <authorList>
            <person name="Wang H."/>
        </authorList>
    </citation>
    <scope>NUCLEOTIDE SEQUENCE [LARGE SCALE GENOMIC DNA]</scope>
    <source>
        <strain evidence="1">B2</strain>
    </source>
</reference>
<dbReference type="KEGG" id="mass:CR152_03840"/>
<dbReference type="Proteomes" id="UP000229897">
    <property type="component" value="Chromosome"/>
</dbReference>
<organism evidence="1 2">
    <name type="scientific">Massilia violaceinigra</name>
    <dbReference type="NCBI Taxonomy" id="2045208"/>
    <lineage>
        <taxon>Bacteria</taxon>
        <taxon>Pseudomonadati</taxon>
        <taxon>Pseudomonadota</taxon>
        <taxon>Betaproteobacteria</taxon>
        <taxon>Burkholderiales</taxon>
        <taxon>Oxalobacteraceae</taxon>
        <taxon>Telluria group</taxon>
        <taxon>Massilia</taxon>
    </lineage>
</organism>
<dbReference type="SUPFAM" id="SSF51735">
    <property type="entry name" value="NAD(P)-binding Rossmann-fold domains"/>
    <property type="match status" value="1"/>
</dbReference>
<dbReference type="EMBL" id="CP024608">
    <property type="protein sequence ID" value="ATQ73739.1"/>
    <property type="molecule type" value="Genomic_DNA"/>
</dbReference>
<gene>
    <name evidence="1" type="ORF">CR152_03840</name>
</gene>
<dbReference type="Gene3D" id="3.40.50.720">
    <property type="entry name" value="NAD(P)-binding Rossmann-like Domain"/>
    <property type="match status" value="1"/>
</dbReference>
<evidence type="ECO:0000313" key="2">
    <source>
        <dbReference type="Proteomes" id="UP000229897"/>
    </source>
</evidence>
<name>A0A2D2DFM5_9BURK</name>
<protein>
    <recommendedName>
        <fullName evidence="3">Quinate/shikimate 5-dehydrogenase/glutamyl-tRNA reductase domain-containing protein</fullName>
    </recommendedName>
</protein>
<dbReference type="InterPro" id="IPR036291">
    <property type="entry name" value="NAD(P)-bd_dom_sf"/>
</dbReference>
<sequence length="401" mass="44256">MELERENMCLIGASSMDDWVSYQKTSNSKEELQVVLLTHPRDETDLPRLLPWSEHLTMQDRRALTRILMPVFGEIIKTPTLNAGILFLPMYADEMINPRTRAHCRKVLEETALEIAARAGAKMICLGGLTGALSLYGRRLLVKANELGLQITTGHSMTAVSVLRTYLRALDDLRIDHARATMTVIGVGSIGGSFTQLLARQRRRPARIVLVDTPSRADHVRRYAEQLQADCGIGVEVEFTSPAGALPIDSAAYRSRFVISAVSTANIIDIDRVAPGTVLIDDSQPYCWSRQSAWARVHARQDIAPCEAGLIDCSSIGYRSRFSFDFADQDETGESSTSWSCMAEGLLRVVAPDLPPTIGEPCIDNLLAYDEAFGKCGLKVPALQCGNHKLPIDEIRKHFSA</sequence>